<dbReference type="InterPro" id="IPR052670">
    <property type="entry name" value="UPF0654_domain"/>
</dbReference>
<evidence type="ECO:0008006" key="4">
    <source>
        <dbReference type="Google" id="ProtNLM"/>
    </source>
</evidence>
<dbReference type="PANTHER" id="PTHR36576">
    <property type="entry name" value="UPF0654 PROTEIN C11D3.01C-RELATED"/>
    <property type="match status" value="1"/>
</dbReference>
<gene>
    <name evidence="2" type="ORF">ONZ51_g2099</name>
</gene>
<protein>
    <recommendedName>
        <fullName evidence="4">Conidiation-specific protein 6</fullName>
    </recommendedName>
</protein>
<keyword evidence="3" id="KW-1185">Reference proteome</keyword>
<dbReference type="Proteomes" id="UP001215151">
    <property type="component" value="Unassembled WGS sequence"/>
</dbReference>
<feature type="region of interest" description="Disordered" evidence="1">
    <location>
        <begin position="58"/>
        <end position="111"/>
    </location>
</feature>
<dbReference type="InterPro" id="IPR018824">
    <property type="entry name" value="Conidiation-specific_6"/>
</dbReference>
<dbReference type="PANTHER" id="PTHR36576:SF1">
    <property type="entry name" value="UPF0654 PROTEIN C11D3.01C-RELATED"/>
    <property type="match status" value="1"/>
</dbReference>
<evidence type="ECO:0000313" key="2">
    <source>
        <dbReference type="EMBL" id="KAJ8494764.1"/>
    </source>
</evidence>
<accession>A0AAD7U071</accession>
<evidence type="ECO:0000256" key="1">
    <source>
        <dbReference type="SAM" id="MobiDB-lite"/>
    </source>
</evidence>
<name>A0AAD7U071_9APHY</name>
<dbReference type="Pfam" id="PF10346">
    <property type="entry name" value="Con-6"/>
    <property type="match status" value="3"/>
</dbReference>
<feature type="compositionally biased region" description="Low complexity" evidence="1">
    <location>
        <begin position="72"/>
        <end position="81"/>
    </location>
</feature>
<sequence>MLSTRITSAFSSSRPTVRNALRTYASSFEQPNANRVAGGFKATLHNPKVSEEAKERAAARLSEMGVEADGPSSTSNHSSGSAKDESVSTQYLNQVAGGHKATISNPHTSEAAKQHAREILEIMQATEVPLDATPEEHHRRVIAGYKAALHNPRVSEEAKQHAKEFLQSHDAL</sequence>
<dbReference type="GO" id="GO:0005737">
    <property type="term" value="C:cytoplasm"/>
    <property type="evidence" value="ECO:0007669"/>
    <property type="project" value="TreeGrafter"/>
</dbReference>
<organism evidence="2 3">
    <name type="scientific">Trametes cubensis</name>
    <dbReference type="NCBI Taxonomy" id="1111947"/>
    <lineage>
        <taxon>Eukaryota</taxon>
        <taxon>Fungi</taxon>
        <taxon>Dikarya</taxon>
        <taxon>Basidiomycota</taxon>
        <taxon>Agaricomycotina</taxon>
        <taxon>Agaricomycetes</taxon>
        <taxon>Polyporales</taxon>
        <taxon>Polyporaceae</taxon>
        <taxon>Trametes</taxon>
    </lineage>
</organism>
<dbReference type="EMBL" id="JAPEVG010000032">
    <property type="protein sequence ID" value="KAJ8494764.1"/>
    <property type="molecule type" value="Genomic_DNA"/>
</dbReference>
<evidence type="ECO:0000313" key="3">
    <source>
        <dbReference type="Proteomes" id="UP001215151"/>
    </source>
</evidence>
<dbReference type="AlphaFoldDB" id="A0AAD7U071"/>
<comment type="caution">
    <text evidence="2">The sequence shown here is derived from an EMBL/GenBank/DDBJ whole genome shotgun (WGS) entry which is preliminary data.</text>
</comment>
<proteinExistence type="predicted"/>
<reference evidence="2" key="1">
    <citation type="submission" date="2022-11" db="EMBL/GenBank/DDBJ databases">
        <title>Genome Sequence of Cubamyces cubensis.</title>
        <authorList>
            <person name="Buettner E."/>
        </authorList>
    </citation>
    <scope>NUCLEOTIDE SEQUENCE</scope>
    <source>
        <strain evidence="2">MPL-01</strain>
    </source>
</reference>